<name>A0A101LXX8_PICGL</name>
<gene>
    <name evidence="1" type="ORF">ABT39_MTgene5557</name>
</gene>
<proteinExistence type="predicted"/>
<comment type="caution">
    <text evidence="1">The sequence shown here is derived from an EMBL/GenBank/DDBJ whole genome shotgun (WGS) entry which is preliminary data.</text>
</comment>
<protein>
    <submittedName>
        <fullName evidence="1">Uncharacterized protein</fullName>
    </submittedName>
</protein>
<dbReference type="EMBL" id="LKAM01000007">
    <property type="protein sequence ID" value="KUM47372.1"/>
    <property type="molecule type" value="Genomic_DNA"/>
</dbReference>
<dbReference type="AlphaFoldDB" id="A0A101LXX8"/>
<accession>A0A101LXX8</accession>
<geneLocation type="mitochondrion" evidence="1"/>
<evidence type="ECO:0000313" key="1">
    <source>
        <dbReference type="EMBL" id="KUM47372.1"/>
    </source>
</evidence>
<organism evidence="1">
    <name type="scientific">Picea glauca</name>
    <name type="common">White spruce</name>
    <name type="synonym">Pinus glauca</name>
    <dbReference type="NCBI Taxonomy" id="3330"/>
    <lineage>
        <taxon>Eukaryota</taxon>
        <taxon>Viridiplantae</taxon>
        <taxon>Streptophyta</taxon>
        <taxon>Embryophyta</taxon>
        <taxon>Tracheophyta</taxon>
        <taxon>Spermatophyta</taxon>
        <taxon>Pinopsida</taxon>
        <taxon>Pinidae</taxon>
        <taxon>Conifers I</taxon>
        <taxon>Pinales</taxon>
        <taxon>Pinaceae</taxon>
        <taxon>Picea</taxon>
    </lineage>
</organism>
<reference evidence="1" key="1">
    <citation type="journal article" date="2015" name="Genome Biol. Evol.">
        <title>Organellar Genomes of White Spruce (Picea glauca): Assembly and Annotation.</title>
        <authorList>
            <person name="Jackman S.D."/>
            <person name="Warren R.L."/>
            <person name="Gibb E.A."/>
            <person name="Vandervalk B.P."/>
            <person name="Mohamadi H."/>
            <person name="Chu J."/>
            <person name="Raymond A."/>
            <person name="Pleasance S."/>
            <person name="Coope R."/>
            <person name="Wildung M.R."/>
            <person name="Ritland C.E."/>
            <person name="Bousquet J."/>
            <person name="Jones S.J."/>
            <person name="Bohlmann J."/>
            <person name="Birol I."/>
        </authorList>
    </citation>
    <scope>NUCLEOTIDE SEQUENCE [LARGE SCALE GENOMIC DNA]</scope>
    <source>
        <tissue evidence="1">Flushing bud</tissue>
    </source>
</reference>
<keyword evidence="1" id="KW-0496">Mitochondrion</keyword>
<sequence>MDFLNIWPYYLTIQTRYVWSYLPLQTSYLPLQTRYVRAYLTLQREGITFPL</sequence>